<dbReference type="Proteomes" id="UP000076154">
    <property type="component" value="Unassembled WGS sequence"/>
</dbReference>
<sequence length="166" mass="18899">MQWATHLASMSTLTPHLVKLPNVLRRLSVIERILITRTFHVALQCIVGAKRPSLPDGLAFIAVPLPSSVGTTVTSDCLPIDDDTLQKVFLLLPQYYHDNAEGLNKVLIIRRLYVFEAIVWIRAHNPFYKTTRIDYATLNMLPNDGRYSFTGSVFNWSLPGEWRFTV</sequence>
<feature type="domain" description="DUF6570" evidence="1">
    <location>
        <begin position="19"/>
        <end position="139"/>
    </location>
</feature>
<protein>
    <recommendedName>
        <fullName evidence="1">DUF6570 domain-containing protein</fullName>
    </recommendedName>
</protein>
<gene>
    <name evidence="2" type="ORF">Hypma_009997</name>
</gene>
<dbReference type="OrthoDB" id="8196283at2759"/>
<dbReference type="Pfam" id="PF20209">
    <property type="entry name" value="DUF6570"/>
    <property type="match status" value="1"/>
</dbReference>
<evidence type="ECO:0000259" key="1">
    <source>
        <dbReference type="Pfam" id="PF20209"/>
    </source>
</evidence>
<accession>A0A369JR79</accession>
<name>A0A369JR79_HYPMA</name>
<dbReference type="InterPro" id="IPR046700">
    <property type="entry name" value="DUF6570"/>
</dbReference>
<organism evidence="2 3">
    <name type="scientific">Hypsizygus marmoreus</name>
    <name type="common">White beech mushroom</name>
    <name type="synonym">Agaricus marmoreus</name>
    <dbReference type="NCBI Taxonomy" id="39966"/>
    <lineage>
        <taxon>Eukaryota</taxon>
        <taxon>Fungi</taxon>
        <taxon>Dikarya</taxon>
        <taxon>Basidiomycota</taxon>
        <taxon>Agaricomycotina</taxon>
        <taxon>Agaricomycetes</taxon>
        <taxon>Agaricomycetidae</taxon>
        <taxon>Agaricales</taxon>
        <taxon>Tricholomatineae</taxon>
        <taxon>Lyophyllaceae</taxon>
        <taxon>Hypsizygus</taxon>
    </lineage>
</organism>
<proteinExistence type="predicted"/>
<evidence type="ECO:0000313" key="3">
    <source>
        <dbReference type="Proteomes" id="UP000076154"/>
    </source>
</evidence>
<dbReference type="InParanoid" id="A0A369JR79"/>
<dbReference type="AlphaFoldDB" id="A0A369JR79"/>
<comment type="caution">
    <text evidence="2">The sequence shown here is derived from an EMBL/GenBank/DDBJ whole genome shotgun (WGS) entry which is preliminary data.</text>
</comment>
<evidence type="ECO:0000313" key="2">
    <source>
        <dbReference type="EMBL" id="RDB22875.1"/>
    </source>
</evidence>
<reference evidence="2" key="1">
    <citation type="submission" date="2018-04" db="EMBL/GenBank/DDBJ databases">
        <title>Whole genome sequencing of Hypsizygus marmoreus.</title>
        <authorList>
            <person name="Choi I.-G."/>
            <person name="Min B."/>
            <person name="Kim J.-G."/>
            <person name="Kim S."/>
            <person name="Oh Y.-L."/>
            <person name="Kong W.-S."/>
            <person name="Park H."/>
            <person name="Jeong J."/>
            <person name="Song E.-S."/>
        </authorList>
    </citation>
    <scope>NUCLEOTIDE SEQUENCE [LARGE SCALE GENOMIC DNA]</scope>
    <source>
        <strain evidence="2">51987-8</strain>
    </source>
</reference>
<dbReference type="EMBL" id="LUEZ02000049">
    <property type="protein sequence ID" value="RDB22875.1"/>
    <property type="molecule type" value="Genomic_DNA"/>
</dbReference>
<keyword evidence="3" id="KW-1185">Reference proteome</keyword>